<keyword evidence="5 8" id="KW-0822">Tryptophan biosynthesis</keyword>
<evidence type="ECO:0000256" key="6">
    <source>
        <dbReference type="ARBA" id="ARBA00023141"/>
    </source>
</evidence>
<dbReference type="Proteomes" id="UP000035268">
    <property type="component" value="Chromosome"/>
</dbReference>
<dbReference type="InterPro" id="IPR011060">
    <property type="entry name" value="RibuloseP-bd_barrel"/>
</dbReference>
<proteinExistence type="inferred from homology"/>
<accession>A0A0G3EGJ0</accession>
<dbReference type="KEGG" id="vbl:L21SP4_02231"/>
<dbReference type="OrthoDB" id="9804217at2"/>
<evidence type="ECO:0000256" key="4">
    <source>
        <dbReference type="ARBA" id="ARBA00022793"/>
    </source>
</evidence>
<name>A0A0G3EGJ0_9BACT</name>
<dbReference type="InterPro" id="IPR001468">
    <property type="entry name" value="Indole-3-GlycerolPSynthase_CS"/>
</dbReference>
<feature type="domain" description="Indole-3-glycerol phosphate synthase" evidence="9">
    <location>
        <begin position="4"/>
        <end position="255"/>
    </location>
</feature>
<dbReference type="GO" id="GO:0000162">
    <property type="term" value="P:L-tryptophan biosynthetic process"/>
    <property type="evidence" value="ECO:0007669"/>
    <property type="project" value="UniProtKB-UniRule"/>
</dbReference>
<dbReference type="InterPro" id="IPR013798">
    <property type="entry name" value="Indole-3-glycerol_P_synth_dom"/>
</dbReference>
<dbReference type="CDD" id="cd00331">
    <property type="entry name" value="IGPS"/>
    <property type="match status" value="1"/>
</dbReference>
<dbReference type="RefSeq" id="WP_052882681.1">
    <property type="nucleotide sequence ID" value="NZ_CP010904.1"/>
</dbReference>
<dbReference type="EMBL" id="CP010904">
    <property type="protein sequence ID" value="AKJ65458.1"/>
    <property type="molecule type" value="Genomic_DNA"/>
</dbReference>
<keyword evidence="3 8" id="KW-0028">Amino-acid biosynthesis</keyword>
<dbReference type="PROSITE" id="PS00614">
    <property type="entry name" value="IGPS"/>
    <property type="match status" value="1"/>
</dbReference>
<evidence type="ECO:0000256" key="1">
    <source>
        <dbReference type="ARBA" id="ARBA00001633"/>
    </source>
</evidence>
<evidence type="ECO:0000313" key="10">
    <source>
        <dbReference type="EMBL" id="AKJ65458.1"/>
    </source>
</evidence>
<dbReference type="EC" id="4.1.1.48" evidence="8"/>
<keyword evidence="11" id="KW-1185">Reference proteome</keyword>
<organism evidence="10 11">
    <name type="scientific">Kiritimatiella glycovorans</name>
    <dbReference type="NCBI Taxonomy" id="1307763"/>
    <lineage>
        <taxon>Bacteria</taxon>
        <taxon>Pseudomonadati</taxon>
        <taxon>Kiritimatiellota</taxon>
        <taxon>Kiritimatiellia</taxon>
        <taxon>Kiritimatiellales</taxon>
        <taxon>Kiritimatiellaceae</taxon>
        <taxon>Kiritimatiella</taxon>
    </lineage>
</organism>
<reference evidence="10 11" key="2">
    <citation type="journal article" date="2016" name="ISME J.">
        <title>Characterization of the first cultured representative of Verrucomicrobia subdivision 5 indicates the proposal of a novel phylum.</title>
        <authorList>
            <person name="Spring S."/>
            <person name="Bunk B."/>
            <person name="Sproer C."/>
            <person name="Schumann P."/>
            <person name="Rohde M."/>
            <person name="Tindall B.J."/>
            <person name="Klenk H.P."/>
        </authorList>
    </citation>
    <scope>NUCLEOTIDE SEQUENCE [LARGE SCALE GENOMIC DNA]</scope>
    <source>
        <strain evidence="10 11">L21-Fru-AB</strain>
    </source>
</reference>
<dbReference type="SUPFAM" id="SSF51366">
    <property type="entry name" value="Ribulose-phoshate binding barrel"/>
    <property type="match status" value="1"/>
</dbReference>
<dbReference type="InterPro" id="IPR013785">
    <property type="entry name" value="Aldolase_TIM"/>
</dbReference>
<sequence>MNILEEIVAHKRREIAELREHVPAETMREQAGAADAPAPDWTASLCAEGFGFIAEIKRRSPSAGVIRADFDPAALARAYEDRGAQAVSCLMDYRYFGGGEDDFEAARKSTRLPMLYKEFVVEDWQVYHARMSGASAVLLIAAVLEPDELNGMAERCRACGLEPLVEIHSAEEAAAAVDSGARWIGINNRDLRTFETRIETTLRLRPGLPDNALVVSESGIRSAQDIRTLREADVAGVLVGEHLLRQPDPGAALAALREGLRP</sequence>
<keyword evidence="4 8" id="KW-0210">Decarboxylase</keyword>
<evidence type="ECO:0000256" key="7">
    <source>
        <dbReference type="ARBA" id="ARBA00023239"/>
    </source>
</evidence>
<comment type="pathway">
    <text evidence="2 8">Amino-acid biosynthesis; L-tryptophan biosynthesis; L-tryptophan from chorismate: step 4/5.</text>
</comment>
<evidence type="ECO:0000256" key="8">
    <source>
        <dbReference type="HAMAP-Rule" id="MF_00134"/>
    </source>
</evidence>
<dbReference type="PANTHER" id="PTHR22854:SF2">
    <property type="entry name" value="INDOLE-3-GLYCEROL-PHOSPHATE SYNTHASE"/>
    <property type="match status" value="1"/>
</dbReference>
<evidence type="ECO:0000259" key="9">
    <source>
        <dbReference type="Pfam" id="PF00218"/>
    </source>
</evidence>
<dbReference type="FunFam" id="3.20.20.70:FF:000024">
    <property type="entry name" value="Indole-3-glycerol phosphate synthase"/>
    <property type="match status" value="1"/>
</dbReference>
<comment type="similarity">
    <text evidence="8">Belongs to the TrpC family.</text>
</comment>
<dbReference type="PANTHER" id="PTHR22854">
    <property type="entry name" value="TRYPTOPHAN BIOSYNTHESIS PROTEIN"/>
    <property type="match status" value="1"/>
</dbReference>
<dbReference type="UniPathway" id="UPA00035">
    <property type="reaction ID" value="UER00043"/>
</dbReference>
<protein>
    <recommendedName>
        <fullName evidence="8">Indole-3-glycerol phosphate synthase</fullName>
        <shortName evidence="8">IGPS</shortName>
        <ecNumber evidence="8">4.1.1.48</ecNumber>
    </recommendedName>
</protein>
<evidence type="ECO:0000256" key="5">
    <source>
        <dbReference type="ARBA" id="ARBA00022822"/>
    </source>
</evidence>
<dbReference type="PATRIC" id="fig|1609981.3.peg.2321"/>
<dbReference type="GO" id="GO:0004425">
    <property type="term" value="F:indole-3-glycerol-phosphate synthase activity"/>
    <property type="evidence" value="ECO:0007669"/>
    <property type="project" value="UniProtKB-UniRule"/>
</dbReference>
<dbReference type="HAMAP" id="MF_00134_B">
    <property type="entry name" value="IGPS_B"/>
    <property type="match status" value="1"/>
</dbReference>
<dbReference type="InterPro" id="IPR045186">
    <property type="entry name" value="Indole-3-glycerol_P_synth"/>
</dbReference>
<dbReference type="GO" id="GO:0004640">
    <property type="term" value="F:phosphoribosylanthranilate isomerase activity"/>
    <property type="evidence" value="ECO:0007669"/>
    <property type="project" value="TreeGrafter"/>
</dbReference>
<reference evidence="11" key="1">
    <citation type="submission" date="2015-02" db="EMBL/GenBank/DDBJ databases">
        <title>Description and complete genome sequence of the first cultured representative of the subdivision 5 of the Verrucomicrobia phylum.</title>
        <authorList>
            <person name="Spring S."/>
            <person name="Bunk B."/>
            <person name="Sproer C."/>
            <person name="Klenk H.-P."/>
        </authorList>
    </citation>
    <scope>NUCLEOTIDE SEQUENCE [LARGE SCALE GENOMIC DNA]</scope>
    <source>
        <strain evidence="11">L21-Fru-AB</strain>
    </source>
</reference>
<gene>
    <name evidence="8 10" type="primary">trpC</name>
    <name evidence="10" type="ORF">L21SP4_02231</name>
</gene>
<keyword evidence="7 8" id="KW-0456">Lyase</keyword>
<evidence type="ECO:0000256" key="3">
    <source>
        <dbReference type="ARBA" id="ARBA00022605"/>
    </source>
</evidence>
<dbReference type="Pfam" id="PF00218">
    <property type="entry name" value="IGPS"/>
    <property type="match status" value="1"/>
</dbReference>
<evidence type="ECO:0000313" key="11">
    <source>
        <dbReference type="Proteomes" id="UP000035268"/>
    </source>
</evidence>
<dbReference type="STRING" id="1307763.L21SP4_02231"/>
<dbReference type="NCBIfam" id="NF001377">
    <property type="entry name" value="PRK00278.2-4"/>
    <property type="match status" value="1"/>
</dbReference>
<dbReference type="Gene3D" id="3.20.20.70">
    <property type="entry name" value="Aldolase class I"/>
    <property type="match status" value="1"/>
</dbReference>
<comment type="catalytic activity">
    <reaction evidence="1 8">
        <text>1-(2-carboxyphenylamino)-1-deoxy-D-ribulose 5-phosphate + H(+) = (1S,2R)-1-C-(indol-3-yl)glycerol 3-phosphate + CO2 + H2O</text>
        <dbReference type="Rhea" id="RHEA:23476"/>
        <dbReference type="ChEBI" id="CHEBI:15377"/>
        <dbReference type="ChEBI" id="CHEBI:15378"/>
        <dbReference type="ChEBI" id="CHEBI:16526"/>
        <dbReference type="ChEBI" id="CHEBI:58613"/>
        <dbReference type="ChEBI" id="CHEBI:58866"/>
        <dbReference type="EC" id="4.1.1.48"/>
    </reaction>
</comment>
<dbReference type="AlphaFoldDB" id="A0A0G3EGJ0"/>
<evidence type="ECO:0000256" key="2">
    <source>
        <dbReference type="ARBA" id="ARBA00004696"/>
    </source>
</evidence>
<keyword evidence="6 8" id="KW-0057">Aromatic amino acid biosynthesis</keyword>